<comment type="subcellular location">
    <subcellularLocation>
        <location evidence="1">Membrane</location>
    </subcellularLocation>
</comment>
<keyword evidence="4 5" id="KW-0472">Membrane</keyword>
<dbReference type="GO" id="GO:0016491">
    <property type="term" value="F:oxidoreductase activity"/>
    <property type="evidence" value="ECO:0007669"/>
    <property type="project" value="InterPro"/>
</dbReference>
<reference evidence="7 8" key="1">
    <citation type="journal article" date="2014" name="Nat. Commun.">
        <title>Multiple recent horizontal transfers of a large genomic region in cheese making fungi.</title>
        <authorList>
            <person name="Cheeseman K."/>
            <person name="Ropars J."/>
            <person name="Renault P."/>
            <person name="Dupont J."/>
            <person name="Gouzy J."/>
            <person name="Branca A."/>
            <person name="Abraham A.L."/>
            <person name="Ceppi M."/>
            <person name="Conseiller E."/>
            <person name="Debuchy R."/>
            <person name="Malagnac F."/>
            <person name="Goarin A."/>
            <person name="Silar P."/>
            <person name="Lacoste S."/>
            <person name="Sallet E."/>
            <person name="Bensimon A."/>
            <person name="Giraud T."/>
            <person name="Brygoo Y."/>
        </authorList>
    </citation>
    <scope>NUCLEOTIDE SEQUENCE [LARGE SCALE GENOMIC DNA]</scope>
    <source>
        <strain evidence="8">FM 013</strain>
    </source>
</reference>
<evidence type="ECO:0000256" key="3">
    <source>
        <dbReference type="ARBA" id="ARBA00022989"/>
    </source>
</evidence>
<dbReference type="Pfam" id="PF04116">
    <property type="entry name" value="FA_hydroxylase"/>
    <property type="match status" value="1"/>
</dbReference>
<dbReference type="InterPro" id="IPR050307">
    <property type="entry name" value="Sterol_Desaturase_Related"/>
</dbReference>
<name>A0A0G4PGN2_PENC3</name>
<feature type="transmembrane region" description="Helical" evidence="5">
    <location>
        <begin position="59"/>
        <end position="78"/>
    </location>
</feature>
<dbReference type="InterPro" id="IPR006694">
    <property type="entry name" value="Fatty_acid_hydroxylase"/>
</dbReference>
<dbReference type="AlphaFoldDB" id="A0A0G4PGN2"/>
<dbReference type="EMBL" id="HG793148">
    <property type="protein sequence ID" value="CRL25478.1"/>
    <property type="molecule type" value="Genomic_DNA"/>
</dbReference>
<accession>A0A0G4PGN2</accession>
<keyword evidence="3 5" id="KW-1133">Transmembrane helix</keyword>
<proteinExistence type="predicted"/>
<organism evidence="7 8">
    <name type="scientific">Penicillium camemberti (strain FM 013)</name>
    <dbReference type="NCBI Taxonomy" id="1429867"/>
    <lineage>
        <taxon>Eukaryota</taxon>
        <taxon>Fungi</taxon>
        <taxon>Dikarya</taxon>
        <taxon>Ascomycota</taxon>
        <taxon>Pezizomycotina</taxon>
        <taxon>Eurotiomycetes</taxon>
        <taxon>Eurotiomycetidae</taxon>
        <taxon>Eurotiales</taxon>
        <taxon>Aspergillaceae</taxon>
        <taxon>Penicillium</taxon>
    </lineage>
</organism>
<gene>
    <name evidence="7" type="ORF">PCAMFM013_S015g000064</name>
</gene>
<evidence type="ECO:0000259" key="6">
    <source>
        <dbReference type="Pfam" id="PF04116"/>
    </source>
</evidence>
<evidence type="ECO:0000256" key="5">
    <source>
        <dbReference type="SAM" id="Phobius"/>
    </source>
</evidence>
<dbReference type="GO" id="GO:0005506">
    <property type="term" value="F:iron ion binding"/>
    <property type="evidence" value="ECO:0007669"/>
    <property type="project" value="InterPro"/>
</dbReference>
<evidence type="ECO:0000313" key="8">
    <source>
        <dbReference type="Proteomes" id="UP000053732"/>
    </source>
</evidence>
<keyword evidence="8" id="KW-1185">Reference proteome</keyword>
<dbReference type="PANTHER" id="PTHR11863">
    <property type="entry name" value="STEROL DESATURASE"/>
    <property type="match status" value="1"/>
</dbReference>
<evidence type="ECO:0000313" key="7">
    <source>
        <dbReference type="EMBL" id="CRL25478.1"/>
    </source>
</evidence>
<dbReference type="STRING" id="1429867.A0A0G4PGN2"/>
<sequence>MDVLRGLTTSQWAALSPAISYFSGSLFFQTLETFKIGEQYRLVPTDEELKRNRVSRTAVIAHALVYHSITTTLALIFVDLFPPLKECQDCFGSYSYFETSIAALLGNKEHESIQLAALSWLARLIYLGVRQFGAFFIFDTWLYWTHYFSHHNRWWFKHIHSKHHKLYVPFAYGSAYNHPAESLCFDVVASQLASGGLRLSDIEQGVFLSLATMRSCENHTAYNLPWSPFILIGGLFGYTPEWHSIHHSKWGFRTNFATYFPWWDIWMGTAYLGERKVYEAPEDVAADLKGSLRASDAIEERDNTSIALDNEHIEESQVRQRKKI</sequence>
<dbReference type="GO" id="GO:0016020">
    <property type="term" value="C:membrane"/>
    <property type="evidence" value="ECO:0007669"/>
    <property type="project" value="UniProtKB-SubCell"/>
</dbReference>
<dbReference type="Proteomes" id="UP000053732">
    <property type="component" value="Unassembled WGS sequence"/>
</dbReference>
<evidence type="ECO:0000256" key="1">
    <source>
        <dbReference type="ARBA" id="ARBA00004370"/>
    </source>
</evidence>
<evidence type="ECO:0000256" key="4">
    <source>
        <dbReference type="ARBA" id="ARBA00023136"/>
    </source>
</evidence>
<evidence type="ECO:0000256" key="2">
    <source>
        <dbReference type="ARBA" id="ARBA00022692"/>
    </source>
</evidence>
<keyword evidence="2 5" id="KW-0812">Transmembrane</keyword>
<dbReference type="GO" id="GO:0008610">
    <property type="term" value="P:lipid biosynthetic process"/>
    <property type="evidence" value="ECO:0007669"/>
    <property type="project" value="InterPro"/>
</dbReference>
<protein>
    <submittedName>
        <fullName evidence="7">Fatty acid hydroxylase</fullName>
    </submittedName>
</protein>
<feature type="domain" description="Fatty acid hydroxylase" evidence="6">
    <location>
        <begin position="134"/>
        <end position="269"/>
    </location>
</feature>